<evidence type="ECO:0000313" key="2">
    <source>
        <dbReference type="Proteomes" id="UP000490800"/>
    </source>
</evidence>
<dbReference type="AlphaFoldDB" id="A0A7X3K0C2"/>
<keyword evidence="2" id="KW-1185">Reference proteome</keyword>
<gene>
    <name evidence="1" type="ORF">EDM21_14920</name>
</gene>
<proteinExistence type="predicted"/>
<dbReference type="RefSeq" id="WP_157336628.1">
    <property type="nucleotide sequence ID" value="NZ_RHLK01000008.1"/>
</dbReference>
<dbReference type="EMBL" id="RHLK01000008">
    <property type="protein sequence ID" value="MVP00801.1"/>
    <property type="molecule type" value="Genomic_DNA"/>
</dbReference>
<comment type="caution">
    <text evidence="1">The sequence shown here is derived from an EMBL/GenBank/DDBJ whole genome shotgun (WGS) entry which is preliminary data.</text>
</comment>
<accession>A0A7X3K0C2</accession>
<sequence>MSTFTQHLKLIQPELSDETHQTILDLADNFQKIDDAAEKNAPQIPTTGIYPKEYRLWNTSPAAGSYIGWVNTRTGAAAPFWQSYHRYHVGDLVVPAADNGHYYKCIHAGTSAIQEPSFPISSNAKIEDRKASSTWSPSRNYNHHDIVVPTVPNGFFYVCTVAGLSYSSEPKWMTSEGATTTDQSVTWTAYPLVTWEEQGTACLFRPFGKIE</sequence>
<evidence type="ECO:0000313" key="1">
    <source>
        <dbReference type="EMBL" id="MVP00801.1"/>
    </source>
</evidence>
<dbReference type="OrthoDB" id="2589801at2"/>
<protein>
    <submittedName>
        <fullName evidence="1">Uncharacterized protein</fullName>
    </submittedName>
</protein>
<dbReference type="Gene3D" id="2.10.10.90">
    <property type="match status" value="1"/>
</dbReference>
<dbReference type="Proteomes" id="UP000490800">
    <property type="component" value="Unassembled WGS sequence"/>
</dbReference>
<reference evidence="1 2" key="1">
    <citation type="journal article" date="2019" name="Microorganisms">
        <title>Paenibacillus lutrae sp. nov., A Chitinolytic Species Isolated from A River Otter in Castril Natural Park, Granada, Spain.</title>
        <authorList>
            <person name="Rodriguez M."/>
            <person name="Reina J.C."/>
            <person name="Bejar V."/>
            <person name="Llamas I."/>
        </authorList>
    </citation>
    <scope>NUCLEOTIDE SEQUENCE [LARGE SCALE GENOMIC DNA]</scope>
    <source>
        <strain evidence="1 2">N10</strain>
    </source>
</reference>
<name>A0A7X3K0C2_9BACL</name>
<organism evidence="1 2">
    <name type="scientific">Paenibacillus lutrae</name>
    <dbReference type="NCBI Taxonomy" id="2078573"/>
    <lineage>
        <taxon>Bacteria</taxon>
        <taxon>Bacillati</taxon>
        <taxon>Bacillota</taxon>
        <taxon>Bacilli</taxon>
        <taxon>Bacillales</taxon>
        <taxon>Paenibacillaceae</taxon>
        <taxon>Paenibacillus</taxon>
    </lineage>
</organism>